<dbReference type="Proteomes" id="UP000001449">
    <property type="component" value="Chromosome 5"/>
</dbReference>
<dbReference type="RefSeq" id="XP_002290456.1">
    <property type="nucleotide sequence ID" value="XM_002290420.1"/>
</dbReference>
<sequence length="753" mass="82191">MMWNMLSNPASAAGLRAAEEALLTQQQQQQAFIADRSVSLGFPYGAPPPPPRVLIEQQQLEHRLHHPSGVGGNGSFASSVDGAVVAPPSIPFSVSVAFPETDDEQQPHRPTTAVTAFEPIKSTLHPSTKSSIAELTRYIVEELCCTNPTFVTTVMALKSSLEMREEWQARSSSININYGNEESSPSSTDVVLFSYGMKGRGMGQTPLNTVVQLVRSSSSSVQGDGNNKADNTSYYTNNTTSSSPSTTKPKRIISFTLSNAALFPKCPLPTRDNGYDILSTHFKVMFDAVKLILWVDVDCPFTELPPAIIAKTTEGEELSSSSSSSTKDNDVRTIRFTYEGSREKPTGWRKDVIVPSKEEEGGCAVAPRVVEATPEERSAVGPVISPKPSPLQAPPPPPLSSPSSSSFPFAVTLVLPKEIQNRFGVNKIPSFATVKSNWPGDSQFHLDPSKTTVAEFTRHIVEDLFCHHPAFASTVVSAKFDTETPDEWMRRQSCKSTIAVFHYGTVVVHGGGGDNHRRGVSTKVSGNMLSYAHEPRGVLQQQYENGRDDTSFQVNINFSLSDSLFLPHVRFPSDANAHDMLTCHYEAIGRQRGALEANTVSWDGRMSMLLHMETCCSTYVVPPSVRSRKRKQQSDEEEEENLGLERVMELAYTRTYSKGRSKIGGVDRSAEVETFSGDDDNEKTTAVKDNEDTPAVTSELKARFASPLNNGNDANDDAQNSSGGKKVRPAKLVREDSAAKKDDAANILLSLAE</sequence>
<feature type="compositionally biased region" description="Low complexity" evidence="1">
    <location>
        <begin position="709"/>
        <end position="723"/>
    </location>
</feature>
<feature type="compositionally biased region" description="Low complexity" evidence="1">
    <location>
        <begin position="232"/>
        <end position="247"/>
    </location>
</feature>
<feature type="region of interest" description="Disordered" evidence="1">
    <location>
        <begin position="218"/>
        <end position="249"/>
    </location>
</feature>
<proteinExistence type="predicted"/>
<feature type="region of interest" description="Disordered" evidence="1">
    <location>
        <begin position="673"/>
        <end position="739"/>
    </location>
</feature>
<evidence type="ECO:0000313" key="2">
    <source>
        <dbReference type="EMBL" id="EED92208.1"/>
    </source>
</evidence>
<dbReference type="HOGENOM" id="CLU_369864_0_0_1"/>
<dbReference type="AlphaFoldDB" id="B8C3Z0"/>
<dbReference type="EMBL" id="CM000642">
    <property type="protein sequence ID" value="EED92208.1"/>
    <property type="molecule type" value="Genomic_DNA"/>
</dbReference>
<evidence type="ECO:0000313" key="3">
    <source>
        <dbReference type="Proteomes" id="UP000001449"/>
    </source>
</evidence>
<feature type="compositionally biased region" description="Pro residues" evidence="1">
    <location>
        <begin position="385"/>
        <end position="400"/>
    </location>
</feature>
<dbReference type="KEGG" id="tps:THAPSDRAFT_22928"/>
<dbReference type="InParanoid" id="B8C3Z0"/>
<keyword evidence="3" id="KW-1185">Reference proteome</keyword>
<protein>
    <submittedName>
        <fullName evidence="2">Uncharacterized protein</fullName>
    </submittedName>
</protein>
<gene>
    <name evidence="2" type="ORF">THAPSDRAFT_22928</name>
</gene>
<feature type="compositionally biased region" description="Basic and acidic residues" evidence="1">
    <location>
        <begin position="682"/>
        <end position="691"/>
    </location>
</feature>
<accession>B8C3Z0</accession>
<feature type="region of interest" description="Disordered" evidence="1">
    <location>
        <begin position="373"/>
        <end position="403"/>
    </location>
</feature>
<feature type="compositionally biased region" description="Polar residues" evidence="1">
    <location>
        <begin position="218"/>
        <end position="231"/>
    </location>
</feature>
<dbReference type="PaxDb" id="35128-Thaps22928"/>
<dbReference type="GeneID" id="7442305"/>
<reference evidence="2 3" key="1">
    <citation type="journal article" date="2004" name="Science">
        <title>The genome of the diatom Thalassiosira pseudonana: ecology, evolution, and metabolism.</title>
        <authorList>
            <person name="Armbrust E.V."/>
            <person name="Berges J.A."/>
            <person name="Bowler C."/>
            <person name="Green B.R."/>
            <person name="Martinez D."/>
            <person name="Putnam N.H."/>
            <person name="Zhou S."/>
            <person name="Allen A.E."/>
            <person name="Apt K.E."/>
            <person name="Bechner M."/>
            <person name="Brzezinski M.A."/>
            <person name="Chaal B.K."/>
            <person name="Chiovitti A."/>
            <person name="Davis A.K."/>
            <person name="Demarest M.S."/>
            <person name="Detter J.C."/>
            <person name="Glavina T."/>
            <person name="Goodstein D."/>
            <person name="Hadi M.Z."/>
            <person name="Hellsten U."/>
            <person name="Hildebrand M."/>
            <person name="Jenkins B.D."/>
            <person name="Jurka J."/>
            <person name="Kapitonov V.V."/>
            <person name="Kroger N."/>
            <person name="Lau W.W."/>
            <person name="Lane T.W."/>
            <person name="Larimer F.W."/>
            <person name="Lippmeier J.C."/>
            <person name="Lucas S."/>
            <person name="Medina M."/>
            <person name="Montsant A."/>
            <person name="Obornik M."/>
            <person name="Parker M.S."/>
            <person name="Palenik B."/>
            <person name="Pazour G.J."/>
            <person name="Richardson P.M."/>
            <person name="Rynearson T.A."/>
            <person name="Saito M.A."/>
            <person name="Schwartz D.C."/>
            <person name="Thamatrakoln K."/>
            <person name="Valentin K."/>
            <person name="Vardi A."/>
            <person name="Wilkerson F.P."/>
            <person name="Rokhsar D.S."/>
        </authorList>
    </citation>
    <scope>NUCLEOTIDE SEQUENCE [LARGE SCALE GENOMIC DNA]</scope>
    <source>
        <strain evidence="2 3">CCMP1335</strain>
    </source>
</reference>
<feature type="region of interest" description="Disordered" evidence="1">
    <location>
        <begin position="313"/>
        <end position="332"/>
    </location>
</feature>
<evidence type="ECO:0000256" key="1">
    <source>
        <dbReference type="SAM" id="MobiDB-lite"/>
    </source>
</evidence>
<reference evidence="2 3" key="2">
    <citation type="journal article" date="2008" name="Nature">
        <title>The Phaeodactylum genome reveals the evolutionary history of diatom genomes.</title>
        <authorList>
            <person name="Bowler C."/>
            <person name="Allen A.E."/>
            <person name="Badger J.H."/>
            <person name="Grimwood J."/>
            <person name="Jabbari K."/>
            <person name="Kuo A."/>
            <person name="Maheswari U."/>
            <person name="Martens C."/>
            <person name="Maumus F."/>
            <person name="Otillar R.P."/>
            <person name="Rayko E."/>
            <person name="Salamov A."/>
            <person name="Vandepoele K."/>
            <person name="Beszteri B."/>
            <person name="Gruber A."/>
            <person name="Heijde M."/>
            <person name="Katinka M."/>
            <person name="Mock T."/>
            <person name="Valentin K."/>
            <person name="Verret F."/>
            <person name="Berges J.A."/>
            <person name="Brownlee C."/>
            <person name="Cadoret J.P."/>
            <person name="Chiovitti A."/>
            <person name="Choi C.J."/>
            <person name="Coesel S."/>
            <person name="De Martino A."/>
            <person name="Detter J.C."/>
            <person name="Durkin C."/>
            <person name="Falciatore A."/>
            <person name="Fournet J."/>
            <person name="Haruta M."/>
            <person name="Huysman M.J."/>
            <person name="Jenkins B.D."/>
            <person name="Jiroutova K."/>
            <person name="Jorgensen R.E."/>
            <person name="Joubert Y."/>
            <person name="Kaplan A."/>
            <person name="Kroger N."/>
            <person name="Kroth P.G."/>
            <person name="La Roche J."/>
            <person name="Lindquist E."/>
            <person name="Lommer M."/>
            <person name="Martin-Jezequel V."/>
            <person name="Lopez P.J."/>
            <person name="Lucas S."/>
            <person name="Mangogna M."/>
            <person name="McGinnis K."/>
            <person name="Medlin L.K."/>
            <person name="Montsant A."/>
            <person name="Oudot-Le Secq M.P."/>
            <person name="Napoli C."/>
            <person name="Obornik M."/>
            <person name="Parker M.S."/>
            <person name="Petit J.L."/>
            <person name="Porcel B.M."/>
            <person name="Poulsen N."/>
            <person name="Robison M."/>
            <person name="Rychlewski L."/>
            <person name="Rynearson T.A."/>
            <person name="Schmutz J."/>
            <person name="Shapiro H."/>
            <person name="Siaut M."/>
            <person name="Stanley M."/>
            <person name="Sussman M.R."/>
            <person name="Taylor A.R."/>
            <person name="Vardi A."/>
            <person name="von Dassow P."/>
            <person name="Vyverman W."/>
            <person name="Willis A."/>
            <person name="Wyrwicz L.S."/>
            <person name="Rokhsar D.S."/>
            <person name="Weissenbach J."/>
            <person name="Armbrust E.V."/>
            <person name="Green B.R."/>
            <person name="Van de Peer Y."/>
            <person name="Grigoriev I.V."/>
        </authorList>
    </citation>
    <scope>NUCLEOTIDE SEQUENCE [LARGE SCALE GENOMIC DNA]</scope>
    <source>
        <strain evidence="2 3">CCMP1335</strain>
    </source>
</reference>
<name>B8C3Z0_THAPS</name>
<organism evidence="2 3">
    <name type="scientific">Thalassiosira pseudonana</name>
    <name type="common">Marine diatom</name>
    <name type="synonym">Cyclotella nana</name>
    <dbReference type="NCBI Taxonomy" id="35128"/>
    <lineage>
        <taxon>Eukaryota</taxon>
        <taxon>Sar</taxon>
        <taxon>Stramenopiles</taxon>
        <taxon>Ochrophyta</taxon>
        <taxon>Bacillariophyta</taxon>
        <taxon>Coscinodiscophyceae</taxon>
        <taxon>Thalassiosirophycidae</taxon>
        <taxon>Thalassiosirales</taxon>
        <taxon>Thalassiosiraceae</taxon>
        <taxon>Thalassiosira</taxon>
    </lineage>
</organism>